<proteinExistence type="predicted"/>
<reference evidence="3" key="1">
    <citation type="submission" date="2019-05" db="EMBL/GenBank/DDBJ databases">
        <title>Complete genome sequencing of Absiella argi strain JCM 30884.</title>
        <authorList>
            <person name="Sakamoto M."/>
            <person name="Murakami T."/>
            <person name="Mori H."/>
        </authorList>
    </citation>
    <scope>NUCLEOTIDE SEQUENCE [LARGE SCALE GENOMIC DNA]</scope>
    <source>
        <strain evidence="3">JCM 30884</strain>
    </source>
</reference>
<evidence type="ECO:0000259" key="1">
    <source>
        <dbReference type="Pfam" id="PF14191"/>
    </source>
</evidence>
<dbReference type="Pfam" id="PF14191">
    <property type="entry name" value="YodL"/>
    <property type="match status" value="1"/>
</dbReference>
<dbReference type="RefSeq" id="WP_163052048.1">
    <property type="nucleotide sequence ID" value="NZ_AP019695.1"/>
</dbReference>
<organism evidence="2 3">
    <name type="scientific">Amedibacterium intestinale</name>
    <dbReference type="NCBI Taxonomy" id="2583452"/>
    <lineage>
        <taxon>Bacteria</taxon>
        <taxon>Bacillati</taxon>
        <taxon>Bacillota</taxon>
        <taxon>Erysipelotrichia</taxon>
        <taxon>Erysipelotrichales</taxon>
        <taxon>Erysipelotrichaceae</taxon>
        <taxon>Amedibacterium</taxon>
    </lineage>
</organism>
<accession>A0A6N4TK70</accession>
<dbReference type="KEGG" id="aarg:Aargi30884_17080"/>
<protein>
    <recommendedName>
        <fullName evidence="1">YodL-like domain-containing protein</fullName>
    </recommendedName>
</protein>
<dbReference type="Proteomes" id="UP000464754">
    <property type="component" value="Chromosome"/>
</dbReference>
<keyword evidence="3" id="KW-1185">Reference proteome</keyword>
<feature type="domain" description="YodL-like" evidence="1">
    <location>
        <begin position="78"/>
        <end position="173"/>
    </location>
</feature>
<evidence type="ECO:0000313" key="2">
    <source>
        <dbReference type="EMBL" id="BBK22805.1"/>
    </source>
</evidence>
<dbReference type="InterPro" id="IPR025923">
    <property type="entry name" value="YodL-like_dom"/>
</dbReference>
<name>A0A6N4TK70_9FIRM</name>
<evidence type="ECO:0000313" key="3">
    <source>
        <dbReference type="Proteomes" id="UP000464754"/>
    </source>
</evidence>
<dbReference type="AlphaFoldDB" id="A0A6N4TK70"/>
<dbReference type="EMBL" id="AP019695">
    <property type="protein sequence ID" value="BBK22805.1"/>
    <property type="molecule type" value="Genomic_DNA"/>
</dbReference>
<sequence length="187" mass="22201">MKEINFKDTRGSSLFKIKDGSSIMLQALDNKPVSIVCRYIDERSFYLKSARFSFKEFARLVEQNSCIFYPEHGTAKTYEIYQICSDKGYDYIFMHYSFAKHQLHAKHYTKVYMGMMSEHSSLESIFYKHNLDYRPFAHKMRSLSVSDIIVINDHGKSKAYYVDSFGFKEVPQFMQQLNQIKYKEYAR</sequence>
<gene>
    <name evidence="2" type="ORF">Aargi30884_17080</name>
</gene>